<keyword evidence="5" id="KW-0349">Heme</keyword>
<evidence type="ECO:0000256" key="6">
    <source>
        <dbReference type="ARBA" id="ARBA00022630"/>
    </source>
</evidence>
<name>A0A8H3YFX9_9TREE</name>
<dbReference type="Pfam" id="PF01070">
    <property type="entry name" value="FMN_dh"/>
    <property type="match status" value="1"/>
</dbReference>
<dbReference type="CDD" id="cd02922">
    <property type="entry name" value="FCB2_FMN"/>
    <property type="match status" value="1"/>
</dbReference>
<comment type="cofactor">
    <cofactor evidence="2">
        <name>heme b</name>
        <dbReference type="ChEBI" id="CHEBI:60344"/>
    </cofactor>
</comment>
<evidence type="ECO:0000313" key="21">
    <source>
        <dbReference type="Proteomes" id="UP000620104"/>
    </source>
</evidence>
<protein>
    <recommendedName>
        <fullName evidence="16">L-lactate dehydrogenase (cytochrome)</fullName>
        <ecNumber evidence="15">1.1.2.3</ecNumber>
    </recommendedName>
</protein>
<dbReference type="InterPro" id="IPR001199">
    <property type="entry name" value="Cyt_B5-like_heme/steroid-bd"/>
</dbReference>
<dbReference type="GO" id="GO:0020037">
    <property type="term" value="F:heme binding"/>
    <property type="evidence" value="ECO:0007669"/>
    <property type="project" value="InterPro"/>
</dbReference>
<dbReference type="InterPro" id="IPR008259">
    <property type="entry name" value="FMN_hydac_DH_AS"/>
</dbReference>
<dbReference type="InterPro" id="IPR013785">
    <property type="entry name" value="Aldolase_TIM"/>
</dbReference>
<comment type="similarity">
    <text evidence="14">In the N-terminal section; belongs to the cytochrome b5 family.</text>
</comment>
<dbReference type="Pfam" id="PF00173">
    <property type="entry name" value="Cyt-b5"/>
    <property type="match status" value="1"/>
</dbReference>
<keyword evidence="21" id="KW-1185">Reference proteome</keyword>
<evidence type="ECO:0000256" key="2">
    <source>
        <dbReference type="ARBA" id="ARBA00001970"/>
    </source>
</evidence>
<dbReference type="PANTHER" id="PTHR10578:SF101">
    <property type="entry name" value="L-LACTATE DEHYDROGENASE (CYTOCHROME B2)"/>
    <property type="match status" value="1"/>
</dbReference>
<evidence type="ECO:0000259" key="19">
    <source>
        <dbReference type="PROSITE" id="PS51349"/>
    </source>
</evidence>
<dbReference type="Proteomes" id="UP000620104">
    <property type="component" value="Unassembled WGS sequence"/>
</dbReference>
<dbReference type="PROSITE" id="PS50255">
    <property type="entry name" value="CYTOCHROME_B5_2"/>
    <property type="match status" value="1"/>
</dbReference>
<feature type="domain" description="Cytochrome b5 heme-binding" evidence="18">
    <location>
        <begin position="97"/>
        <end position="175"/>
    </location>
</feature>
<comment type="catalytic activity">
    <reaction evidence="12">
        <text>(S)-lactate + 2 Fe(III)-[cytochrome c] = 2 Fe(II)-[cytochrome c] + pyruvate + 2 H(+)</text>
        <dbReference type="Rhea" id="RHEA:19909"/>
        <dbReference type="Rhea" id="RHEA-COMP:10350"/>
        <dbReference type="Rhea" id="RHEA-COMP:14399"/>
        <dbReference type="ChEBI" id="CHEBI:15361"/>
        <dbReference type="ChEBI" id="CHEBI:15378"/>
        <dbReference type="ChEBI" id="CHEBI:16651"/>
        <dbReference type="ChEBI" id="CHEBI:29033"/>
        <dbReference type="ChEBI" id="CHEBI:29034"/>
        <dbReference type="EC" id="1.1.2.3"/>
    </reaction>
    <physiologicalReaction direction="left-to-right" evidence="12">
        <dbReference type="Rhea" id="RHEA:19910"/>
    </physiologicalReaction>
</comment>
<gene>
    <name evidence="20" type="ORF">NliqN6_3069</name>
</gene>
<evidence type="ECO:0000256" key="5">
    <source>
        <dbReference type="ARBA" id="ARBA00022617"/>
    </source>
</evidence>
<feature type="region of interest" description="Disordered" evidence="17">
    <location>
        <begin position="1"/>
        <end position="21"/>
    </location>
</feature>
<evidence type="ECO:0000256" key="7">
    <source>
        <dbReference type="ARBA" id="ARBA00022643"/>
    </source>
</evidence>
<comment type="caution">
    <text evidence="20">The sequence shown here is derived from an EMBL/GenBank/DDBJ whole genome shotgun (WGS) entry which is preliminary data.</text>
</comment>
<accession>A0A8H3YFX9</accession>
<reference evidence="20" key="1">
    <citation type="submission" date="2020-07" db="EMBL/GenBank/DDBJ databases">
        <title>Draft Genome Sequence of a Deep-Sea Yeast, Naganishia (Cryptococcus) liquefaciens strain N6.</title>
        <authorList>
            <person name="Han Y.W."/>
            <person name="Kajitani R."/>
            <person name="Morimoto H."/>
            <person name="Parhat M."/>
            <person name="Tsubouchi H."/>
            <person name="Bakenova O."/>
            <person name="Ogata M."/>
            <person name="Argunhan B."/>
            <person name="Aoki R."/>
            <person name="Kajiwara S."/>
            <person name="Itoh T."/>
            <person name="Iwasaki H."/>
        </authorList>
    </citation>
    <scope>NUCLEOTIDE SEQUENCE</scope>
    <source>
        <strain evidence="20">N6</strain>
    </source>
</reference>
<evidence type="ECO:0000256" key="9">
    <source>
        <dbReference type="ARBA" id="ARBA00023002"/>
    </source>
</evidence>
<dbReference type="SMART" id="SM01117">
    <property type="entry name" value="Cyt-b5"/>
    <property type="match status" value="1"/>
</dbReference>
<evidence type="ECO:0000256" key="15">
    <source>
        <dbReference type="ARBA" id="ARBA00066458"/>
    </source>
</evidence>
<comment type="subcellular location">
    <subcellularLocation>
        <location evidence="3">Mitochondrion intermembrane space</location>
    </subcellularLocation>
</comment>
<dbReference type="SUPFAM" id="SSF55856">
    <property type="entry name" value="Cytochrome b5-like heme/steroid binding domain"/>
    <property type="match status" value="1"/>
</dbReference>
<dbReference type="PROSITE" id="PS00191">
    <property type="entry name" value="CYTOCHROME_B5_1"/>
    <property type="match status" value="1"/>
</dbReference>
<evidence type="ECO:0000256" key="16">
    <source>
        <dbReference type="ARBA" id="ARBA00068515"/>
    </source>
</evidence>
<evidence type="ECO:0000256" key="11">
    <source>
        <dbReference type="ARBA" id="ARBA00023128"/>
    </source>
</evidence>
<dbReference type="InterPro" id="IPR036400">
    <property type="entry name" value="Cyt_B5-like_heme/steroid_sf"/>
</dbReference>
<dbReference type="InterPro" id="IPR018506">
    <property type="entry name" value="Cyt_B5_heme-BS"/>
</dbReference>
<dbReference type="PANTHER" id="PTHR10578">
    <property type="entry name" value="S -2-HYDROXY-ACID OXIDASE-RELATED"/>
    <property type="match status" value="1"/>
</dbReference>
<evidence type="ECO:0000256" key="13">
    <source>
        <dbReference type="ARBA" id="ARBA00061137"/>
    </source>
</evidence>
<keyword evidence="7" id="KW-0288">FMN</keyword>
<dbReference type="InterPro" id="IPR037458">
    <property type="entry name" value="L-MDH/L-LDH_FMN-bd"/>
</dbReference>
<evidence type="ECO:0000256" key="17">
    <source>
        <dbReference type="SAM" id="MobiDB-lite"/>
    </source>
</evidence>
<evidence type="ECO:0000256" key="4">
    <source>
        <dbReference type="ARBA" id="ARBA00011881"/>
    </source>
</evidence>
<dbReference type="Gene3D" id="3.20.20.70">
    <property type="entry name" value="Aldolase class I"/>
    <property type="match status" value="1"/>
</dbReference>
<proteinExistence type="inferred from homology"/>
<dbReference type="Gene3D" id="3.10.120.10">
    <property type="entry name" value="Cytochrome b5-like heme/steroid binding domain"/>
    <property type="match status" value="1"/>
</dbReference>
<dbReference type="EC" id="1.1.2.3" evidence="15"/>
<comment type="similarity">
    <text evidence="13">In the C-terminal section; belongs to the FMN-dependent alpha-hydroxy acid dehydrogenase family.</text>
</comment>
<evidence type="ECO:0000256" key="10">
    <source>
        <dbReference type="ARBA" id="ARBA00023004"/>
    </source>
</evidence>
<keyword evidence="8" id="KW-0479">Metal-binding</keyword>
<dbReference type="GO" id="GO:0006089">
    <property type="term" value="P:lactate metabolic process"/>
    <property type="evidence" value="ECO:0007669"/>
    <property type="project" value="TreeGrafter"/>
</dbReference>
<dbReference type="SUPFAM" id="SSF51395">
    <property type="entry name" value="FMN-linked oxidoreductases"/>
    <property type="match status" value="1"/>
</dbReference>
<sequence>MTPNGPPISSGKTSGIPQYSRQLHSGSLDSLKSRKLGWGLLLSLAAAGVLYTTTSSIYSESPQSDSEHVASDPYLHKKHPDAPRSGDMQAPPPTDGMRMISAAELAKHNTREAGLWVSIEGVVWSVGDFVDRHPGGAKIIIQNCGKDATALFKSLHPPNTIEDNLSPEAKVGMIDPSELDALMSSSNGVNQDVDARIRKARNEMMGVDGMVNLDDFEELAHKILTPAALAYYASGSDDEWTMNSNRTAYRRIRFRPRVLRKVGNVDPSTEILGVKSALPIFIAPAALAKLGHPLGEVNLTRGAGETGILQVISSNSSCSLEELAAERTEGQELAWQLYVASDRDRAEKTIKKAFNLGMSSIWLTVDAPVGGNRERDTKEKIARDPPKLGEKSEKSGSTSAAQFSYVDPNLTWEDIPWIKSLAPGKPLVIKGISCVEDAILAKEHGCQGIVLSNHGGRQLDGARPPIDVLQEIQRERPDLLKDMEVYVDGGVRRGTDVLKALCLGAKAVGLGRPFLYAQSAYGTDGVVKAVQILEEEIQTGMRLLGVTTVSELRADLVECLPP</sequence>
<feature type="compositionally biased region" description="Polar residues" evidence="17">
    <location>
        <begin position="10"/>
        <end position="21"/>
    </location>
</feature>
<feature type="compositionally biased region" description="Basic and acidic residues" evidence="17">
    <location>
        <begin position="373"/>
        <end position="394"/>
    </location>
</feature>
<feature type="region of interest" description="Disordered" evidence="17">
    <location>
        <begin position="373"/>
        <end position="400"/>
    </location>
</feature>
<organism evidence="20 21">
    <name type="scientific">Naganishia liquefaciens</name>
    <dbReference type="NCBI Taxonomy" id="104408"/>
    <lineage>
        <taxon>Eukaryota</taxon>
        <taxon>Fungi</taxon>
        <taxon>Dikarya</taxon>
        <taxon>Basidiomycota</taxon>
        <taxon>Agaricomycotina</taxon>
        <taxon>Tremellomycetes</taxon>
        <taxon>Filobasidiales</taxon>
        <taxon>Filobasidiaceae</taxon>
        <taxon>Naganishia</taxon>
    </lineage>
</organism>
<evidence type="ECO:0000313" key="20">
    <source>
        <dbReference type="EMBL" id="GHJ86667.1"/>
    </source>
</evidence>
<dbReference type="PROSITE" id="PS51349">
    <property type="entry name" value="FMN_HYDROXY_ACID_DH_2"/>
    <property type="match status" value="1"/>
</dbReference>
<comment type="cofactor">
    <cofactor evidence="1">
        <name>FMN</name>
        <dbReference type="ChEBI" id="CHEBI:58210"/>
    </cofactor>
</comment>
<dbReference type="AlphaFoldDB" id="A0A8H3YFX9"/>
<evidence type="ECO:0000256" key="1">
    <source>
        <dbReference type="ARBA" id="ARBA00001917"/>
    </source>
</evidence>
<comment type="subunit">
    <text evidence="4">Homotetramer.</text>
</comment>
<dbReference type="OrthoDB" id="1925334at2759"/>
<keyword evidence="9" id="KW-0560">Oxidoreductase</keyword>
<dbReference type="PROSITE" id="PS00557">
    <property type="entry name" value="FMN_HYDROXY_ACID_DH_1"/>
    <property type="match status" value="1"/>
</dbReference>
<evidence type="ECO:0000259" key="18">
    <source>
        <dbReference type="PROSITE" id="PS50255"/>
    </source>
</evidence>
<evidence type="ECO:0000256" key="14">
    <source>
        <dbReference type="ARBA" id="ARBA00061589"/>
    </source>
</evidence>
<evidence type="ECO:0000256" key="3">
    <source>
        <dbReference type="ARBA" id="ARBA00004569"/>
    </source>
</evidence>
<evidence type="ECO:0000256" key="12">
    <source>
        <dbReference type="ARBA" id="ARBA00052399"/>
    </source>
</evidence>
<keyword evidence="10" id="KW-0408">Iron</keyword>
<dbReference type="GO" id="GO:0046872">
    <property type="term" value="F:metal ion binding"/>
    <property type="evidence" value="ECO:0007669"/>
    <property type="project" value="UniProtKB-KW"/>
</dbReference>
<keyword evidence="11" id="KW-0496">Mitochondrion</keyword>
<feature type="region of interest" description="Disordered" evidence="17">
    <location>
        <begin position="58"/>
        <end position="96"/>
    </location>
</feature>
<dbReference type="GO" id="GO:0005758">
    <property type="term" value="C:mitochondrial intermembrane space"/>
    <property type="evidence" value="ECO:0007669"/>
    <property type="project" value="UniProtKB-SubCell"/>
</dbReference>
<dbReference type="EMBL" id="BLZA01000019">
    <property type="protein sequence ID" value="GHJ86667.1"/>
    <property type="molecule type" value="Genomic_DNA"/>
</dbReference>
<dbReference type="GO" id="GO:0004460">
    <property type="term" value="F:L-lactate dehydrogenase (cytochrome) activity"/>
    <property type="evidence" value="ECO:0007669"/>
    <property type="project" value="UniProtKB-EC"/>
</dbReference>
<dbReference type="FunFam" id="3.20.20.70:FF:000062">
    <property type="entry name" value="Cytochrome b2, mitochondrial, putative"/>
    <property type="match status" value="1"/>
</dbReference>
<dbReference type="InterPro" id="IPR000262">
    <property type="entry name" value="FMN-dep_DH"/>
</dbReference>
<dbReference type="InterPro" id="IPR037396">
    <property type="entry name" value="FMN_HAD"/>
</dbReference>
<keyword evidence="6" id="KW-0285">Flavoprotein</keyword>
<feature type="domain" description="FMN hydroxy acid dehydrogenase" evidence="19">
    <location>
        <begin position="205"/>
        <end position="562"/>
    </location>
</feature>
<evidence type="ECO:0000256" key="8">
    <source>
        <dbReference type="ARBA" id="ARBA00022723"/>
    </source>
</evidence>